<organism evidence="4 5">
    <name type="scientific">Prunus avium</name>
    <name type="common">Cherry</name>
    <name type="synonym">Cerasus avium</name>
    <dbReference type="NCBI Taxonomy" id="42229"/>
    <lineage>
        <taxon>Eukaryota</taxon>
        <taxon>Viridiplantae</taxon>
        <taxon>Streptophyta</taxon>
        <taxon>Embryophyta</taxon>
        <taxon>Tracheophyta</taxon>
        <taxon>Spermatophyta</taxon>
        <taxon>Magnoliopsida</taxon>
        <taxon>eudicotyledons</taxon>
        <taxon>Gunneridae</taxon>
        <taxon>Pentapetalae</taxon>
        <taxon>rosids</taxon>
        <taxon>fabids</taxon>
        <taxon>Rosales</taxon>
        <taxon>Rosaceae</taxon>
        <taxon>Amygdaloideae</taxon>
        <taxon>Amygdaleae</taxon>
        <taxon>Prunus</taxon>
    </lineage>
</organism>
<feature type="region of interest" description="Disordered" evidence="1">
    <location>
        <begin position="577"/>
        <end position="678"/>
    </location>
</feature>
<dbReference type="InterPro" id="IPR006867">
    <property type="entry name" value="DUF632"/>
</dbReference>
<evidence type="ECO:0000259" key="3">
    <source>
        <dbReference type="Pfam" id="PF04783"/>
    </source>
</evidence>
<evidence type="ECO:0000259" key="2">
    <source>
        <dbReference type="Pfam" id="PF04782"/>
    </source>
</evidence>
<dbReference type="InterPro" id="IPR006868">
    <property type="entry name" value="DUF630"/>
</dbReference>
<keyword evidence="4" id="KW-1185">Reference proteome</keyword>
<feature type="compositionally biased region" description="Low complexity" evidence="1">
    <location>
        <begin position="72"/>
        <end position="83"/>
    </location>
</feature>
<feature type="compositionally biased region" description="Basic residues" evidence="1">
    <location>
        <begin position="669"/>
        <end position="678"/>
    </location>
</feature>
<feature type="domain" description="DUF630" evidence="3">
    <location>
        <begin position="1"/>
        <end position="60"/>
    </location>
</feature>
<feature type="compositionally biased region" description="Basic and acidic residues" evidence="1">
    <location>
        <begin position="84"/>
        <end position="95"/>
    </location>
</feature>
<reference evidence="5" key="1">
    <citation type="submission" date="2025-08" db="UniProtKB">
        <authorList>
            <consortium name="RefSeq"/>
        </authorList>
    </citation>
    <scope>IDENTIFICATION</scope>
</reference>
<dbReference type="GeneID" id="110758106"/>
<dbReference type="Pfam" id="PF04783">
    <property type="entry name" value="DUF630"/>
    <property type="match status" value="1"/>
</dbReference>
<feature type="compositionally biased region" description="Polar residues" evidence="1">
    <location>
        <begin position="60"/>
        <end position="71"/>
    </location>
</feature>
<dbReference type="Pfam" id="PF04782">
    <property type="entry name" value="DUF632"/>
    <property type="match status" value="1"/>
</dbReference>
<dbReference type="KEGG" id="pavi:110758106"/>
<sequence length="678" mass="77321">MGGKVSKQSKKDDVVLLCRERKWQLNLAVKRRDAFADAQGEYNKSLCAVAVAIRSFVESHSSPTKNTNAYPSSDSGISRSSSSEIDREKKLQESSDDREEVEENSDHNAGTDGEELGLVLLNDEAVREGRELLEALKEVEVQFLRAYNSSLDVSRMLGANMDQKQSALGETEENSSKLKKSSSISSILSSFSSRRGLLNRSCSKITHYSGGLFDDNGAMGSECHSLTLGTLYAWEQKLYEEVKAGVETWRLYDRKCSQYSRNQGHGLKTEDKIRVEVKELRSRVVVAKRNVESIFNEIRKLRDEELQPQLIELLQGLMKNWKIMSETHETQHRIMSEVKYVNCPSYEKLCNDSLQLVTHEFEAELQKWRACFASYVSSQKEYIEALDGWLHKPVAPESEVDSDMWSSLRWCRVGILPSREICDDWLDSINKLPHEAVASAMQNFGKDVQALMVRQGNDHQQEREIDELAKELRKGFGSKRSKRKEKESHVRLLKDMEDTMCEFTKTLNEEVEQLKTSMKETQNITVNGFQTGFSSVFKSLTEFSKSVVEMYDGLLIRFNANGMKVDDKSSLLLSSHVEADDQNSQPPRIRVEADDQNSQPPRIRVEADDQNSQPPRIRVEADDQNSQPPRIRVEADDQNSQPPRIRVEADDQNSQPPRIRVEAEERIKINKGQKKGHK</sequence>
<feature type="region of interest" description="Disordered" evidence="1">
    <location>
        <begin position="60"/>
        <end position="116"/>
    </location>
</feature>
<protein>
    <submittedName>
        <fullName evidence="5">Uncharacterized protein LOC110758106</fullName>
    </submittedName>
</protein>
<evidence type="ECO:0000313" key="5">
    <source>
        <dbReference type="RefSeq" id="XP_021815592.1"/>
    </source>
</evidence>
<dbReference type="PANTHER" id="PTHR21450">
    <property type="entry name" value="PROTEIN ALTERED PHOSPHATE STARVATION RESPONSE 1"/>
    <property type="match status" value="1"/>
</dbReference>
<proteinExistence type="predicted"/>
<evidence type="ECO:0000256" key="1">
    <source>
        <dbReference type="SAM" id="MobiDB-lite"/>
    </source>
</evidence>
<dbReference type="PANTHER" id="PTHR21450:SF17">
    <property type="entry name" value="OS09G0542500 PROTEIN"/>
    <property type="match status" value="1"/>
</dbReference>
<evidence type="ECO:0000313" key="4">
    <source>
        <dbReference type="Proteomes" id="UP000515124"/>
    </source>
</evidence>
<gene>
    <name evidence="5" type="primary">LOC110758106</name>
</gene>
<feature type="compositionally biased region" description="Basic and acidic residues" evidence="1">
    <location>
        <begin position="659"/>
        <end position="668"/>
    </location>
</feature>
<dbReference type="RefSeq" id="XP_021815592.1">
    <property type="nucleotide sequence ID" value="XM_021959900.1"/>
</dbReference>
<accession>A0A6P5SMY5</accession>
<name>A0A6P5SMY5_PRUAV</name>
<feature type="domain" description="DUF632" evidence="2">
    <location>
        <begin position="132"/>
        <end position="449"/>
    </location>
</feature>
<dbReference type="AlphaFoldDB" id="A0A6P5SMY5"/>
<dbReference type="Proteomes" id="UP000515124">
    <property type="component" value="Unplaced"/>
</dbReference>